<dbReference type="GO" id="GO:0005886">
    <property type="term" value="C:plasma membrane"/>
    <property type="evidence" value="ECO:0007669"/>
    <property type="project" value="UniProtKB-SubCell"/>
</dbReference>
<dbReference type="STRING" id="1823756.A4H34_10420"/>
<reference evidence="10" key="1">
    <citation type="submission" date="2016-04" db="EMBL/GenBank/DDBJ databases">
        <title>Peptidophaga gingivicola gen. nov., sp. nov., isolated from human subgingival plaque.</title>
        <authorList>
            <person name="Beall C.J."/>
            <person name="Mokrzan E.M."/>
            <person name="Griffen A.L."/>
            <person name="Leys E.J."/>
        </authorList>
    </citation>
    <scope>NUCLEOTIDE SEQUENCE [LARGE SCALE GENOMIC DNA]</scope>
    <source>
        <strain evidence="10">BA112</strain>
    </source>
</reference>
<protein>
    <submittedName>
        <fullName evidence="10">Transporter</fullName>
    </submittedName>
</protein>
<dbReference type="RefSeq" id="WP_064232039.1">
    <property type="nucleotide sequence ID" value="NZ_LVZK01000003.1"/>
</dbReference>
<dbReference type="EMBL" id="LVZK01000003">
    <property type="protein sequence ID" value="OAP85474.1"/>
    <property type="molecule type" value="Genomic_DNA"/>
</dbReference>
<comment type="similarity">
    <text evidence="2">Belongs to the AAE transporter (TC 2.A.81) family.</text>
</comment>
<evidence type="ECO:0000256" key="7">
    <source>
        <dbReference type="ARBA" id="ARBA00023136"/>
    </source>
</evidence>
<keyword evidence="6 8" id="KW-1133">Transmembrane helix</keyword>
<dbReference type="SUPFAM" id="SSF116726">
    <property type="entry name" value="TrkA C-terminal domain-like"/>
    <property type="match status" value="1"/>
</dbReference>
<evidence type="ECO:0000259" key="9">
    <source>
        <dbReference type="PROSITE" id="PS51202"/>
    </source>
</evidence>
<feature type="transmembrane region" description="Helical" evidence="8">
    <location>
        <begin position="455"/>
        <end position="477"/>
    </location>
</feature>
<evidence type="ECO:0000313" key="11">
    <source>
        <dbReference type="Proteomes" id="UP000078368"/>
    </source>
</evidence>
<dbReference type="PANTHER" id="PTHR30445">
    <property type="entry name" value="K(+)_H(+) ANTIPORTER SUBUNIT KHTT"/>
    <property type="match status" value="1"/>
</dbReference>
<feature type="transmembrane region" description="Helical" evidence="8">
    <location>
        <begin position="104"/>
        <end position="125"/>
    </location>
</feature>
<keyword evidence="11" id="KW-1185">Reference proteome</keyword>
<keyword evidence="7 8" id="KW-0472">Membrane</keyword>
<feature type="transmembrane region" description="Helical" evidence="8">
    <location>
        <begin position="161"/>
        <end position="182"/>
    </location>
</feature>
<dbReference type="PANTHER" id="PTHR30445:SF3">
    <property type="entry name" value="TRANSPORT PROTEIN YIDE-RELATED"/>
    <property type="match status" value="1"/>
</dbReference>
<evidence type="ECO:0000256" key="6">
    <source>
        <dbReference type="ARBA" id="ARBA00022989"/>
    </source>
</evidence>
<evidence type="ECO:0000256" key="8">
    <source>
        <dbReference type="SAM" id="Phobius"/>
    </source>
</evidence>
<evidence type="ECO:0000256" key="3">
    <source>
        <dbReference type="ARBA" id="ARBA00022448"/>
    </source>
</evidence>
<evidence type="ECO:0000256" key="1">
    <source>
        <dbReference type="ARBA" id="ARBA00004651"/>
    </source>
</evidence>
<evidence type="ECO:0000256" key="5">
    <source>
        <dbReference type="ARBA" id="ARBA00022692"/>
    </source>
</evidence>
<dbReference type="Pfam" id="PF02080">
    <property type="entry name" value="TrkA_C"/>
    <property type="match status" value="1"/>
</dbReference>
<feature type="domain" description="RCK C-terminal" evidence="9">
    <location>
        <begin position="268"/>
        <end position="354"/>
    </location>
</feature>
<dbReference type="InterPro" id="IPR050144">
    <property type="entry name" value="AAE_transporter"/>
</dbReference>
<gene>
    <name evidence="10" type="ORF">A4H34_10420</name>
</gene>
<feature type="transmembrane region" description="Helical" evidence="8">
    <location>
        <begin position="516"/>
        <end position="537"/>
    </location>
</feature>
<proteinExistence type="inferred from homology"/>
<dbReference type="PROSITE" id="PS51202">
    <property type="entry name" value="RCK_C"/>
    <property type="match status" value="1"/>
</dbReference>
<dbReference type="GO" id="GO:0008324">
    <property type="term" value="F:monoatomic cation transmembrane transporter activity"/>
    <property type="evidence" value="ECO:0007669"/>
    <property type="project" value="InterPro"/>
</dbReference>
<feature type="transmembrane region" description="Helical" evidence="8">
    <location>
        <begin position="65"/>
        <end position="84"/>
    </location>
</feature>
<keyword evidence="4" id="KW-1003">Cell membrane</keyword>
<accession>A0A179B346</accession>
<feature type="transmembrane region" description="Helical" evidence="8">
    <location>
        <begin position="34"/>
        <end position="53"/>
    </location>
</feature>
<dbReference type="Proteomes" id="UP000078368">
    <property type="component" value="Unassembled WGS sequence"/>
</dbReference>
<dbReference type="InterPro" id="IPR036721">
    <property type="entry name" value="RCK_C_sf"/>
</dbReference>
<keyword evidence="5 8" id="KW-0812">Transmembrane</keyword>
<feature type="transmembrane region" description="Helical" evidence="8">
    <location>
        <begin position="384"/>
        <end position="404"/>
    </location>
</feature>
<dbReference type="Pfam" id="PF06826">
    <property type="entry name" value="Asp-Al_Ex"/>
    <property type="match status" value="2"/>
</dbReference>
<dbReference type="GO" id="GO:0006813">
    <property type="term" value="P:potassium ion transport"/>
    <property type="evidence" value="ECO:0007669"/>
    <property type="project" value="InterPro"/>
</dbReference>
<dbReference type="InterPro" id="IPR006037">
    <property type="entry name" value="RCK_C"/>
</dbReference>
<comment type="subcellular location">
    <subcellularLocation>
        <location evidence="1">Cell membrane</location>
        <topology evidence="1">Multi-pass membrane protein</topology>
    </subcellularLocation>
</comment>
<dbReference type="NCBIfam" id="TIGR01625">
    <property type="entry name" value="YidE_YbjL_dupl"/>
    <property type="match status" value="1"/>
</dbReference>
<sequence>MKTVLEYLANHHVLFTFLLVGVGMYLGERKIKGVGLGAAAVLFLAIAVSAYGVHLGVPANADKGGMIISQEVGILGLAIFAFAIGNSSGRSFFQSLKHAAQPIAAMVGILIVAAACTFLVGRYVFAMDPGIIAGTFAGGITNTPALAAAGEASGQESLATVGYAVSYLFGVLGMIVAAQLALRKAPGDTDTPDPVTHYNVCVERDDRPTIEQVEAELGGPIEISRMRRGEEGPIWIPDNDEVLEKDDLVTVVGTIENVNDALKHLGHKSSHSLRSDRRMLDFRRITVSKHSHAGKTVAELDKELEERWGAKISRVRRGDADMLAMPNFMVELGDRVRVVGPTLKLKEISKWLGDSSKGLSDINPVTLGLGLALGYFIGEIEFPIPGGGHFALGYAAGILIVGLIMGKVGRIGPFITALPSTSNAVLAELGLLMFLARAGTNAGTQILEAFSGGHWWKIFILGFITTTVVAALLYIVMRGVFKMGGTKLSGLLGGAQTQPAVLAFANGRTGADPRVALGYALVYPVAMIVKILLAHILGTL</sequence>
<dbReference type="AlphaFoldDB" id="A0A179B346"/>
<dbReference type="InterPro" id="IPR006512">
    <property type="entry name" value="YidE_YbjL"/>
</dbReference>
<keyword evidence="3" id="KW-0813">Transport</keyword>
<comment type="caution">
    <text evidence="10">The sequence shown here is derived from an EMBL/GenBank/DDBJ whole genome shotgun (WGS) entry which is preliminary data.</text>
</comment>
<evidence type="ECO:0000256" key="2">
    <source>
        <dbReference type="ARBA" id="ARBA00009854"/>
    </source>
</evidence>
<feature type="transmembrane region" description="Helical" evidence="8">
    <location>
        <begin position="12"/>
        <end position="27"/>
    </location>
</feature>
<organism evidence="10 11">
    <name type="scientific">Peptidiphaga gingivicola</name>
    <dbReference type="NCBI Taxonomy" id="2741497"/>
    <lineage>
        <taxon>Bacteria</taxon>
        <taxon>Bacillati</taxon>
        <taxon>Actinomycetota</taxon>
        <taxon>Actinomycetes</taxon>
        <taxon>Actinomycetales</taxon>
        <taxon>Actinomycetaceae</taxon>
        <taxon>Peptidiphaga</taxon>
    </lineage>
</organism>
<evidence type="ECO:0000313" key="10">
    <source>
        <dbReference type="EMBL" id="OAP85474.1"/>
    </source>
</evidence>
<evidence type="ECO:0000256" key="4">
    <source>
        <dbReference type="ARBA" id="ARBA00022475"/>
    </source>
</evidence>
<feature type="transmembrane region" description="Helical" evidence="8">
    <location>
        <begin position="411"/>
        <end position="435"/>
    </location>
</feature>
<dbReference type="OrthoDB" id="9155749at2"/>
<feature type="transmembrane region" description="Helical" evidence="8">
    <location>
        <begin position="358"/>
        <end position="378"/>
    </location>
</feature>
<name>A0A179B346_9ACTO</name>